<accession>A0A6J7EHB6</accession>
<dbReference type="GO" id="GO:0000976">
    <property type="term" value="F:transcription cis-regulatory region binding"/>
    <property type="evidence" value="ECO:0007669"/>
    <property type="project" value="TreeGrafter"/>
</dbReference>
<evidence type="ECO:0000313" key="5">
    <source>
        <dbReference type="EMBL" id="CAB4882356.1"/>
    </source>
</evidence>
<sequence length="207" mass="22832">MSRAVKTASTRKRLLEAAVDALERGGEASVRVDSVAEAAGVTRPSVYHFFGDRESLIVAAQIERYRQSLLFEMDEQFELARQCASRSDFIAMVRARMLRIGGADGAERRRVRMDVLGSAASRPALRTLVGAADTEAAAAVAGLLSIAHERGWLTIPYDLEVASLWWFWMMDGRYLVEGASSSIVRREWDAIAAEATIRILFGEPVNP</sequence>
<evidence type="ECO:0000256" key="1">
    <source>
        <dbReference type="ARBA" id="ARBA00023015"/>
    </source>
</evidence>
<gene>
    <name evidence="5" type="ORF">UFOPK3376_01665</name>
</gene>
<dbReference type="PANTHER" id="PTHR30055:SF234">
    <property type="entry name" value="HTH-TYPE TRANSCRIPTIONAL REGULATOR BETI"/>
    <property type="match status" value="1"/>
</dbReference>
<dbReference type="GO" id="GO:0003700">
    <property type="term" value="F:DNA-binding transcription factor activity"/>
    <property type="evidence" value="ECO:0007669"/>
    <property type="project" value="TreeGrafter"/>
</dbReference>
<name>A0A6J7EHB6_9ZZZZ</name>
<keyword evidence="2" id="KW-0238">DNA-binding</keyword>
<protein>
    <submittedName>
        <fullName evidence="5">Unannotated protein</fullName>
    </submittedName>
</protein>
<dbReference type="SUPFAM" id="SSF46689">
    <property type="entry name" value="Homeodomain-like"/>
    <property type="match status" value="1"/>
</dbReference>
<dbReference type="EMBL" id="CAFBLP010000040">
    <property type="protein sequence ID" value="CAB4882356.1"/>
    <property type="molecule type" value="Genomic_DNA"/>
</dbReference>
<evidence type="ECO:0000256" key="2">
    <source>
        <dbReference type="ARBA" id="ARBA00023125"/>
    </source>
</evidence>
<dbReference type="InterPro" id="IPR001647">
    <property type="entry name" value="HTH_TetR"/>
</dbReference>
<dbReference type="PROSITE" id="PS50977">
    <property type="entry name" value="HTH_TETR_2"/>
    <property type="match status" value="1"/>
</dbReference>
<evidence type="ECO:0000256" key="3">
    <source>
        <dbReference type="ARBA" id="ARBA00023163"/>
    </source>
</evidence>
<dbReference type="AlphaFoldDB" id="A0A6J7EHB6"/>
<reference evidence="5" key="1">
    <citation type="submission" date="2020-05" db="EMBL/GenBank/DDBJ databases">
        <authorList>
            <person name="Chiriac C."/>
            <person name="Salcher M."/>
            <person name="Ghai R."/>
            <person name="Kavagutti S V."/>
        </authorList>
    </citation>
    <scope>NUCLEOTIDE SEQUENCE</scope>
</reference>
<feature type="domain" description="HTH tetR-type" evidence="4">
    <location>
        <begin position="8"/>
        <end position="68"/>
    </location>
</feature>
<dbReference type="InterPro" id="IPR050109">
    <property type="entry name" value="HTH-type_TetR-like_transc_reg"/>
</dbReference>
<keyword evidence="1" id="KW-0805">Transcription regulation</keyword>
<dbReference type="InterPro" id="IPR009057">
    <property type="entry name" value="Homeodomain-like_sf"/>
</dbReference>
<dbReference type="PRINTS" id="PR00455">
    <property type="entry name" value="HTHTETR"/>
</dbReference>
<evidence type="ECO:0000259" key="4">
    <source>
        <dbReference type="PROSITE" id="PS50977"/>
    </source>
</evidence>
<keyword evidence="3" id="KW-0804">Transcription</keyword>
<dbReference type="Pfam" id="PF00440">
    <property type="entry name" value="TetR_N"/>
    <property type="match status" value="1"/>
</dbReference>
<organism evidence="5">
    <name type="scientific">freshwater metagenome</name>
    <dbReference type="NCBI Taxonomy" id="449393"/>
    <lineage>
        <taxon>unclassified sequences</taxon>
        <taxon>metagenomes</taxon>
        <taxon>ecological metagenomes</taxon>
    </lineage>
</organism>
<dbReference type="Gene3D" id="1.10.357.10">
    <property type="entry name" value="Tetracycline Repressor, domain 2"/>
    <property type="match status" value="1"/>
</dbReference>
<proteinExistence type="predicted"/>
<dbReference type="PANTHER" id="PTHR30055">
    <property type="entry name" value="HTH-TYPE TRANSCRIPTIONAL REGULATOR RUTR"/>
    <property type="match status" value="1"/>
</dbReference>